<dbReference type="GO" id="GO:0012505">
    <property type="term" value="C:endomembrane system"/>
    <property type="evidence" value="ECO:0007669"/>
    <property type="project" value="UniProtKB-SubCell"/>
</dbReference>
<dbReference type="GO" id="GO:0008610">
    <property type="term" value="P:lipid biosynthetic process"/>
    <property type="evidence" value="ECO:0007669"/>
    <property type="project" value="InterPro"/>
</dbReference>
<dbReference type="GO" id="GO:0006643">
    <property type="term" value="P:membrane lipid metabolic process"/>
    <property type="evidence" value="ECO:0007669"/>
    <property type="project" value="TreeGrafter"/>
</dbReference>
<sequence>MLLCPVCNGCGADAFYKATARMTYRDILRAWCFARCASKVHFITVPPILTVIMLTTGKLAYYVTIFIVVASLIEAAWLTFRKRGSGETAFDWAEVWLSLADLAGRKLFALLPVSLAAPIFHFVWEHRLFTIPIDNLTLGFFVFIGQEFCYYGYHRASHRMRFFWATHAVHHSPNQLALSSAYRLGWTGKLTGSAMFFAPLVWLGVRPEVVLSILSFNLLYQFWLHNTWIPKLGWLEYVFNTPSAHRVHHASNVDYLDANYGGVLIVFDRLFGTYVAERADEPCRYGLVTPTRSRNPLVVEFGHWLSLARDIAAAPSVWTAVRHVILPPGWSAHGKGETTEELRKRSLAAVRTDA</sequence>
<evidence type="ECO:0000256" key="5">
    <source>
        <dbReference type="ARBA" id="ARBA00023098"/>
    </source>
</evidence>
<keyword evidence="10" id="KW-1185">Reference proteome</keyword>
<dbReference type="GO" id="GO:0050479">
    <property type="term" value="F:glyceryl-ether monooxygenase activity"/>
    <property type="evidence" value="ECO:0007669"/>
    <property type="project" value="TreeGrafter"/>
</dbReference>
<accession>A0A2S4MJW1</accession>
<keyword evidence="4" id="KW-0560">Oxidoreductase</keyword>
<dbReference type="GO" id="GO:0005506">
    <property type="term" value="F:iron ion binding"/>
    <property type="evidence" value="ECO:0007669"/>
    <property type="project" value="InterPro"/>
</dbReference>
<comment type="subcellular location">
    <subcellularLocation>
        <location evidence="1">Endomembrane system</location>
        <topology evidence="1">Multi-pass membrane protein</topology>
    </subcellularLocation>
</comment>
<dbReference type="GO" id="GO:0016020">
    <property type="term" value="C:membrane"/>
    <property type="evidence" value="ECO:0007669"/>
    <property type="project" value="GOC"/>
</dbReference>
<dbReference type="EMBL" id="PQGA01000002">
    <property type="protein sequence ID" value="POR55038.1"/>
    <property type="molecule type" value="Genomic_DNA"/>
</dbReference>
<evidence type="ECO:0000256" key="6">
    <source>
        <dbReference type="ARBA" id="ARBA00023136"/>
    </source>
</evidence>
<keyword evidence="2 7" id="KW-0812">Transmembrane</keyword>
<protein>
    <submittedName>
        <fullName evidence="9">Sterol desaturase/sphingolipid hydroxylase (Fatty acid hydroxylase superfamily)</fullName>
    </submittedName>
</protein>
<reference evidence="9 10" key="1">
    <citation type="submission" date="2018-01" db="EMBL/GenBank/DDBJ databases">
        <title>Genomic Encyclopedia of Type Strains, Phase III (KMG-III): the genomes of soil and plant-associated and newly described type strains.</title>
        <authorList>
            <person name="Whitman W."/>
        </authorList>
    </citation>
    <scope>NUCLEOTIDE SEQUENCE [LARGE SCALE GENOMIC DNA]</scope>
    <source>
        <strain evidence="9 10">JCM 18070</strain>
    </source>
</reference>
<feature type="transmembrane region" description="Helical" evidence="7">
    <location>
        <begin position="59"/>
        <end position="80"/>
    </location>
</feature>
<dbReference type="PANTHER" id="PTHR21624">
    <property type="entry name" value="STEROL DESATURASE-RELATED PROTEIN"/>
    <property type="match status" value="1"/>
</dbReference>
<keyword evidence="6 7" id="KW-0472">Membrane</keyword>
<comment type="caution">
    <text evidence="9">The sequence shown here is derived from an EMBL/GenBank/DDBJ whole genome shotgun (WGS) entry which is preliminary data.</text>
</comment>
<evidence type="ECO:0000256" key="1">
    <source>
        <dbReference type="ARBA" id="ARBA00004127"/>
    </source>
</evidence>
<evidence type="ECO:0000256" key="7">
    <source>
        <dbReference type="SAM" id="Phobius"/>
    </source>
</evidence>
<name>A0A2S4MJW1_9BURK</name>
<feature type="domain" description="Fatty acid hydroxylase" evidence="8">
    <location>
        <begin position="141"/>
        <end position="273"/>
    </location>
</feature>
<proteinExistence type="predicted"/>
<dbReference type="Proteomes" id="UP000237381">
    <property type="component" value="Unassembled WGS sequence"/>
</dbReference>
<evidence type="ECO:0000256" key="4">
    <source>
        <dbReference type="ARBA" id="ARBA00023002"/>
    </source>
</evidence>
<organism evidence="9 10">
    <name type="scientific">Paraburkholderia eburnea</name>
    <dbReference type="NCBI Taxonomy" id="1189126"/>
    <lineage>
        <taxon>Bacteria</taxon>
        <taxon>Pseudomonadati</taxon>
        <taxon>Pseudomonadota</taxon>
        <taxon>Betaproteobacteria</taxon>
        <taxon>Burkholderiales</taxon>
        <taxon>Burkholderiaceae</taxon>
        <taxon>Paraburkholderia</taxon>
    </lineage>
</organism>
<feature type="transmembrane region" description="Helical" evidence="7">
    <location>
        <begin position="136"/>
        <end position="153"/>
    </location>
</feature>
<keyword evidence="5" id="KW-0443">Lipid metabolism</keyword>
<gene>
    <name evidence="9" type="ORF">B0G62_102649</name>
</gene>
<dbReference type="InterPro" id="IPR051689">
    <property type="entry name" value="Sterol_desaturase/TMEM195"/>
</dbReference>
<evidence type="ECO:0000256" key="3">
    <source>
        <dbReference type="ARBA" id="ARBA00022989"/>
    </source>
</evidence>
<evidence type="ECO:0000256" key="2">
    <source>
        <dbReference type="ARBA" id="ARBA00022692"/>
    </source>
</evidence>
<feature type="transmembrane region" description="Helical" evidence="7">
    <location>
        <begin position="107"/>
        <end position="124"/>
    </location>
</feature>
<keyword evidence="3 7" id="KW-1133">Transmembrane helix</keyword>
<evidence type="ECO:0000259" key="8">
    <source>
        <dbReference type="Pfam" id="PF04116"/>
    </source>
</evidence>
<dbReference type="AlphaFoldDB" id="A0A2S4MJW1"/>
<dbReference type="PANTHER" id="PTHR21624:SF1">
    <property type="entry name" value="ALKYLGLYCEROL MONOOXYGENASE"/>
    <property type="match status" value="1"/>
</dbReference>
<evidence type="ECO:0000313" key="10">
    <source>
        <dbReference type="Proteomes" id="UP000237381"/>
    </source>
</evidence>
<dbReference type="InterPro" id="IPR006694">
    <property type="entry name" value="Fatty_acid_hydroxylase"/>
</dbReference>
<evidence type="ECO:0000313" key="9">
    <source>
        <dbReference type="EMBL" id="POR55038.1"/>
    </source>
</evidence>
<dbReference type="Pfam" id="PF04116">
    <property type="entry name" value="FA_hydroxylase"/>
    <property type="match status" value="1"/>
</dbReference>